<protein>
    <recommendedName>
        <fullName evidence="4">G-protein coupled receptors family 1 profile domain-containing protein</fullName>
    </recommendedName>
</protein>
<name>A0A368F435_ANCCA</name>
<dbReference type="EMBL" id="JOJR01005761">
    <property type="protein sequence ID" value="RCN26874.1"/>
    <property type="molecule type" value="Genomic_DNA"/>
</dbReference>
<feature type="transmembrane region" description="Helical" evidence="1">
    <location>
        <begin position="80"/>
        <end position="103"/>
    </location>
</feature>
<dbReference type="SUPFAM" id="SSF81321">
    <property type="entry name" value="Family A G protein-coupled receptor-like"/>
    <property type="match status" value="1"/>
</dbReference>
<comment type="caution">
    <text evidence="2">The sequence shown here is derived from an EMBL/GenBank/DDBJ whole genome shotgun (WGS) entry which is preliminary data.</text>
</comment>
<gene>
    <name evidence="2" type="ORF">ANCCAN_27397</name>
</gene>
<evidence type="ECO:0000256" key="1">
    <source>
        <dbReference type="SAM" id="Phobius"/>
    </source>
</evidence>
<keyword evidence="1" id="KW-1133">Transmembrane helix</keyword>
<organism evidence="2 3">
    <name type="scientific">Ancylostoma caninum</name>
    <name type="common">Dog hookworm</name>
    <dbReference type="NCBI Taxonomy" id="29170"/>
    <lineage>
        <taxon>Eukaryota</taxon>
        <taxon>Metazoa</taxon>
        <taxon>Ecdysozoa</taxon>
        <taxon>Nematoda</taxon>
        <taxon>Chromadorea</taxon>
        <taxon>Rhabditida</taxon>
        <taxon>Rhabditina</taxon>
        <taxon>Rhabditomorpha</taxon>
        <taxon>Strongyloidea</taxon>
        <taxon>Ancylostomatidae</taxon>
        <taxon>Ancylostomatinae</taxon>
        <taxon>Ancylostoma</taxon>
    </lineage>
</organism>
<evidence type="ECO:0000313" key="3">
    <source>
        <dbReference type="Proteomes" id="UP000252519"/>
    </source>
</evidence>
<reference evidence="2 3" key="1">
    <citation type="submission" date="2014-10" db="EMBL/GenBank/DDBJ databases">
        <title>Draft genome of the hookworm Ancylostoma caninum.</title>
        <authorList>
            <person name="Mitreva M."/>
        </authorList>
    </citation>
    <scope>NUCLEOTIDE SEQUENCE [LARGE SCALE GENOMIC DNA]</scope>
    <source>
        <strain evidence="2 3">Baltimore</strain>
    </source>
</reference>
<keyword evidence="3" id="KW-1185">Reference proteome</keyword>
<evidence type="ECO:0000313" key="2">
    <source>
        <dbReference type="EMBL" id="RCN26874.1"/>
    </source>
</evidence>
<keyword evidence="1" id="KW-0812">Transmembrane</keyword>
<accession>A0A368F435</accession>
<dbReference type="Proteomes" id="UP000252519">
    <property type="component" value="Unassembled WGS sequence"/>
</dbReference>
<sequence length="169" mass="19052">MNILLDDDPLKTVKTEVTRCGAESMPWDDVALILTILVQYVVPLVIMIPAYSHLSYFLWQRPTIGVQSKERARKANAKRRRLTITLIAIVAILLNLVLVAVVFRGDPASFPSRSLVSTIHHHINDRPARSAGMLMPKGKTGKYSECMSLRDYITRAKLTLIGWFHLISI</sequence>
<evidence type="ECO:0008006" key="4">
    <source>
        <dbReference type="Google" id="ProtNLM"/>
    </source>
</evidence>
<proteinExistence type="predicted"/>
<dbReference type="AlphaFoldDB" id="A0A368F435"/>
<dbReference type="OrthoDB" id="5781782at2759"/>
<feature type="transmembrane region" description="Helical" evidence="1">
    <location>
        <begin position="31"/>
        <end position="59"/>
    </location>
</feature>
<dbReference type="Gene3D" id="1.20.1070.10">
    <property type="entry name" value="Rhodopsin 7-helix transmembrane proteins"/>
    <property type="match status" value="1"/>
</dbReference>
<keyword evidence="1" id="KW-0472">Membrane</keyword>